<dbReference type="InterPro" id="IPR036397">
    <property type="entry name" value="RNaseH_sf"/>
</dbReference>
<proteinExistence type="predicted"/>
<feature type="region of interest" description="Disordered" evidence="1">
    <location>
        <begin position="121"/>
        <end position="146"/>
    </location>
</feature>
<dbReference type="SUPFAM" id="SSF46689">
    <property type="entry name" value="Homeodomain-like"/>
    <property type="match status" value="1"/>
</dbReference>
<dbReference type="PROSITE" id="PS50994">
    <property type="entry name" value="INTEGRASE"/>
    <property type="match status" value="1"/>
</dbReference>
<dbReference type="RefSeq" id="WP_208915650.1">
    <property type="nucleotide sequence ID" value="NZ_LT840184.1"/>
</dbReference>
<dbReference type="GO" id="GO:0003676">
    <property type="term" value="F:nucleic acid binding"/>
    <property type="evidence" value="ECO:0007669"/>
    <property type="project" value="InterPro"/>
</dbReference>
<evidence type="ECO:0000256" key="1">
    <source>
        <dbReference type="SAM" id="MobiDB-lite"/>
    </source>
</evidence>
<gene>
    <name evidence="3" type="ORF">SAMN05661091_4974</name>
</gene>
<dbReference type="EMBL" id="LT840184">
    <property type="protein sequence ID" value="SMF90311.1"/>
    <property type="molecule type" value="Genomic_DNA"/>
</dbReference>
<dbReference type="Proteomes" id="UP000192940">
    <property type="component" value="Chromosome I"/>
</dbReference>
<evidence type="ECO:0000313" key="4">
    <source>
        <dbReference type="Proteomes" id="UP000192940"/>
    </source>
</evidence>
<evidence type="ECO:0000259" key="2">
    <source>
        <dbReference type="PROSITE" id="PS50994"/>
    </source>
</evidence>
<accession>A0A1X7HPE7</accession>
<feature type="domain" description="Integrase catalytic" evidence="2">
    <location>
        <begin position="154"/>
        <end position="332"/>
    </location>
</feature>
<name>A0A1X7HPE7_9BACL</name>
<evidence type="ECO:0000313" key="3">
    <source>
        <dbReference type="EMBL" id="SMF90311.1"/>
    </source>
</evidence>
<dbReference type="Pfam" id="PF13384">
    <property type="entry name" value="HTH_23"/>
    <property type="match status" value="1"/>
</dbReference>
<dbReference type="InterPro" id="IPR001584">
    <property type="entry name" value="Integrase_cat-core"/>
</dbReference>
<dbReference type="InterPro" id="IPR009057">
    <property type="entry name" value="Homeodomain-like_sf"/>
</dbReference>
<keyword evidence="4" id="KW-1185">Reference proteome</keyword>
<organism evidence="3 4">
    <name type="scientific">Paenibacillus uliginis N3/975</name>
    <dbReference type="NCBI Taxonomy" id="1313296"/>
    <lineage>
        <taxon>Bacteria</taxon>
        <taxon>Bacillati</taxon>
        <taxon>Bacillota</taxon>
        <taxon>Bacilli</taxon>
        <taxon>Bacillales</taxon>
        <taxon>Paenibacillaceae</taxon>
        <taxon>Paenibacillus</taxon>
    </lineage>
</organism>
<dbReference type="AlphaFoldDB" id="A0A1X7HPE7"/>
<protein>
    <submittedName>
        <fullName evidence="3">Transposase</fullName>
    </submittedName>
</protein>
<dbReference type="GO" id="GO:0015074">
    <property type="term" value="P:DNA integration"/>
    <property type="evidence" value="ECO:0007669"/>
    <property type="project" value="InterPro"/>
</dbReference>
<sequence length="346" mass="40885">MNESQKYQVILHGMTSNNVSKTCKEFGISRTLYYRWYNAYMQDGMAGLGSKDRRPVMPNQVDRTTEKIILQYVARFPQDGPKRIYYELQDEGVRTGESGIYNVLRRHGLNRREDRERYAREIKAKKRTSRGKSNSAGNQVKQQNPLDYNMNNSDHARPGYICFQTIQYIGKFPNVGKLYQYINLDSYSRLALVKLCNQKSTMQLIDFMRFKIMPLLRTFHLEIDNLVTNKSQEFSTAWERGNHMYTEYLHKHNINSVTYGADHPEVFQPLHEFTTVLGKEFYKPVWHEGRIDSFDTLEQRLNEYMNYYNYTRPLGEGNNQGKIPSDIVLDFRGVQEPLPLWLYTRR</sequence>
<dbReference type="STRING" id="1313296.SAMN05661091_4974"/>
<feature type="compositionally biased region" description="Polar residues" evidence="1">
    <location>
        <begin position="131"/>
        <end position="146"/>
    </location>
</feature>
<reference evidence="3 4" key="1">
    <citation type="submission" date="2017-04" db="EMBL/GenBank/DDBJ databases">
        <authorList>
            <person name="Afonso C.L."/>
            <person name="Miller P.J."/>
            <person name="Scott M.A."/>
            <person name="Spackman E."/>
            <person name="Goraichik I."/>
            <person name="Dimitrov K.M."/>
            <person name="Suarez D.L."/>
            <person name="Swayne D.E."/>
        </authorList>
    </citation>
    <scope>NUCLEOTIDE SEQUENCE [LARGE SCALE GENOMIC DNA]</scope>
    <source>
        <strain evidence="3 4">N3/975</strain>
    </source>
</reference>
<dbReference type="Gene3D" id="3.30.420.10">
    <property type="entry name" value="Ribonuclease H-like superfamily/Ribonuclease H"/>
    <property type="match status" value="1"/>
</dbReference>